<comment type="function">
    <text evidence="9">Serine/threonine kinase that plays a role in the response to environmental stress. Appears to act upstream of the JUN N-terminal pathway.</text>
</comment>
<dbReference type="PROSITE" id="PS50011">
    <property type="entry name" value="PROTEIN_KINASE_DOM"/>
    <property type="match status" value="1"/>
</dbReference>
<feature type="domain" description="Protein kinase" evidence="14">
    <location>
        <begin position="17"/>
        <end position="274"/>
    </location>
</feature>
<evidence type="ECO:0000256" key="7">
    <source>
        <dbReference type="ARBA" id="ARBA00022777"/>
    </source>
</evidence>
<name>A0A7M4FKM3_CROPO</name>
<keyword evidence="6 9" id="KW-0547">Nucleotide-binding</keyword>
<evidence type="ECO:0000256" key="8">
    <source>
        <dbReference type="ARBA" id="ARBA00022840"/>
    </source>
</evidence>
<dbReference type="InterPro" id="IPR000719">
    <property type="entry name" value="Prot_kinase_dom"/>
</dbReference>
<dbReference type="InterPro" id="IPR011009">
    <property type="entry name" value="Kinase-like_dom_sf"/>
</dbReference>
<evidence type="ECO:0000256" key="6">
    <source>
        <dbReference type="ARBA" id="ARBA00022741"/>
    </source>
</evidence>
<dbReference type="AlphaFoldDB" id="A0A7M4FKM3"/>
<evidence type="ECO:0000256" key="10">
    <source>
        <dbReference type="PIRSR" id="PIRSR038172-1"/>
    </source>
</evidence>
<comment type="similarity">
    <text evidence="2 9">Belongs to the protein kinase superfamily. STE Ser/Thr protein kinase family. STE20 subfamily.</text>
</comment>
<evidence type="ECO:0000313" key="17">
    <source>
        <dbReference type="Proteomes" id="UP000594220"/>
    </source>
</evidence>
<dbReference type="PANTHER" id="PTHR48012:SF19">
    <property type="entry name" value="MITOGEN-ACTIVATED PROTEIN KINASE KINASE KINASE KINASE 5"/>
    <property type="match status" value="1"/>
</dbReference>
<dbReference type="PANTHER" id="PTHR48012">
    <property type="entry name" value="STERILE20-LIKE KINASE, ISOFORM B-RELATED"/>
    <property type="match status" value="1"/>
</dbReference>
<dbReference type="Gene3D" id="1.10.510.10">
    <property type="entry name" value="Transferase(Phosphotransferase) domain 1"/>
    <property type="match status" value="1"/>
</dbReference>
<dbReference type="PROSITE" id="PS50219">
    <property type="entry name" value="CNH"/>
    <property type="match status" value="1"/>
</dbReference>
<proteinExistence type="inferred from homology"/>
<feature type="region of interest" description="Disordered" evidence="13">
    <location>
        <begin position="377"/>
        <end position="414"/>
    </location>
</feature>
<dbReference type="Proteomes" id="UP000594220">
    <property type="component" value="Unplaced"/>
</dbReference>
<evidence type="ECO:0000256" key="9">
    <source>
        <dbReference type="PIRNR" id="PIRNR038172"/>
    </source>
</evidence>
<keyword evidence="17" id="KW-1185">Reference proteome</keyword>
<protein>
    <recommendedName>
        <fullName evidence="9">Mitogen-activated protein kinase kinase kinase kinase</fullName>
        <ecNumber evidence="9">2.7.11.1</ecNumber>
    </recommendedName>
</protein>
<dbReference type="InterPro" id="IPR021160">
    <property type="entry name" value="MAPKKKK"/>
</dbReference>
<sequence>MERPSGDIMRRSPQQDYEVIQRVGSGTYGDVYKARNLHTGELAAVKMIKLEPGDDFSLIQQEIYMVKECKHCNIVAYFGSYLSREKLWICMEYCGGGSLQDIYHVTGPLAELQIAYVCRETLQGLSYLHIKGKMHRDIKGANILLTDHGDVKLADFGVAAKITATIAKRKSFIGTPYWMAPEVAAVEKNGGYNQLCDIWAVGITAIELAELQPPMFDLHPMRALFLMSKSNFQPPKLKEKAKWSSTFHNFVKIALTKNPKKRPTADRLLTHSFVGQPGLSRSLAVELLDRVNNPDNHAHYSEADDDDFEPHSVIRHTIRSTNRNVRAERTASEINCKFLMHFSHIVPHISHLLQPRINSYPEENLLDDERCQTIKHFPDSQNRAPSAHRRQSIPVCGPQTEPSPIGITSSISSPGLLTTRYSDLENTEGSGQIPQLPRKKDKRDFPMGACFSKVFDGCPLKINCATSWIHPDTKDQYIIFGTEEGIYTLNLNELHEATMEQVGIDLLCKTFQLYSHNLIALFEQAKKTGLAAHIQTHRFPDKILPRKFALTTKIPDTKGCHKCCIVRNPYTGHKYLCGALQSGIVLLQWYEPMQKFMLIKHFDFPLPSPLNVFEMLVIPEQEYPMVCVAISKGTEPNQVVQFETINLNSASSWFTEIGNQQLDAIHVTQLERDTVLVCLDEFVKIVNLQGKLKSSKKLASELSFDFCIESVVCLQDSVLAFWKHGMQGKSFKSDEVTQEISDETRVFRLLGSDRVVVLESRPTENPTAHSNLYILAGHENSY</sequence>
<keyword evidence="8 9" id="KW-0067">ATP-binding</keyword>
<dbReference type="PIRSF" id="PIRSF038172">
    <property type="entry name" value="MAPKKKK"/>
    <property type="match status" value="1"/>
</dbReference>
<evidence type="ECO:0000313" key="16">
    <source>
        <dbReference type="Ensembl" id="ENSCPRP00005026530.1"/>
    </source>
</evidence>
<comment type="catalytic activity">
    <reaction evidence="9">
        <text>L-seryl-[protein] + ATP = O-phospho-L-seryl-[protein] + ADP + H(+)</text>
        <dbReference type="Rhea" id="RHEA:17989"/>
        <dbReference type="Rhea" id="RHEA-COMP:9863"/>
        <dbReference type="Rhea" id="RHEA-COMP:11604"/>
        <dbReference type="ChEBI" id="CHEBI:15378"/>
        <dbReference type="ChEBI" id="CHEBI:29999"/>
        <dbReference type="ChEBI" id="CHEBI:30616"/>
        <dbReference type="ChEBI" id="CHEBI:83421"/>
        <dbReference type="ChEBI" id="CHEBI:456216"/>
        <dbReference type="EC" id="2.7.11.1"/>
    </reaction>
</comment>
<evidence type="ECO:0000256" key="5">
    <source>
        <dbReference type="ARBA" id="ARBA00022679"/>
    </source>
</evidence>
<dbReference type="FunFam" id="1.10.510.10:FF:000031">
    <property type="entry name" value="Mitogen-activated protein kinase kinase kinase kinase"/>
    <property type="match status" value="1"/>
</dbReference>
<comment type="catalytic activity">
    <reaction evidence="9">
        <text>L-threonyl-[protein] + ATP = O-phospho-L-threonyl-[protein] + ADP + H(+)</text>
        <dbReference type="Rhea" id="RHEA:46608"/>
        <dbReference type="Rhea" id="RHEA-COMP:11060"/>
        <dbReference type="Rhea" id="RHEA-COMP:11605"/>
        <dbReference type="ChEBI" id="CHEBI:15378"/>
        <dbReference type="ChEBI" id="CHEBI:30013"/>
        <dbReference type="ChEBI" id="CHEBI:30616"/>
        <dbReference type="ChEBI" id="CHEBI:61977"/>
        <dbReference type="ChEBI" id="CHEBI:456216"/>
        <dbReference type="EC" id="2.7.11.1"/>
    </reaction>
</comment>
<feature type="compositionally biased region" description="Low complexity" evidence="13">
    <location>
        <begin position="402"/>
        <end position="414"/>
    </location>
</feature>
<dbReference type="GeneTree" id="ENSGT00940000158072"/>
<evidence type="ECO:0000256" key="3">
    <source>
        <dbReference type="ARBA" id="ARBA00022527"/>
    </source>
</evidence>
<feature type="binding site" evidence="11 12">
    <location>
        <position position="46"/>
    </location>
    <ligand>
        <name>ATP</name>
        <dbReference type="ChEBI" id="CHEBI:30616"/>
    </ligand>
</feature>
<dbReference type="GO" id="GO:0005524">
    <property type="term" value="F:ATP binding"/>
    <property type="evidence" value="ECO:0007669"/>
    <property type="project" value="UniProtKB-UniRule"/>
</dbReference>
<dbReference type="InterPro" id="IPR001180">
    <property type="entry name" value="CNH_dom"/>
</dbReference>
<keyword evidence="5 9" id="KW-0808">Transferase</keyword>
<evidence type="ECO:0000256" key="1">
    <source>
        <dbReference type="ARBA" id="ARBA00001946"/>
    </source>
</evidence>
<reference evidence="16" key="1">
    <citation type="submission" date="2025-08" db="UniProtKB">
        <authorList>
            <consortium name="Ensembl"/>
        </authorList>
    </citation>
    <scope>IDENTIFICATION</scope>
</reference>
<comment type="cofactor">
    <cofactor evidence="1 9">
        <name>Mg(2+)</name>
        <dbReference type="ChEBI" id="CHEBI:18420"/>
    </cofactor>
</comment>
<accession>A0A7M4FKM3</accession>
<evidence type="ECO:0000259" key="14">
    <source>
        <dbReference type="PROSITE" id="PS50011"/>
    </source>
</evidence>
<evidence type="ECO:0000256" key="4">
    <source>
        <dbReference type="ARBA" id="ARBA00022553"/>
    </source>
</evidence>
<dbReference type="Pfam" id="PF00780">
    <property type="entry name" value="CNH"/>
    <property type="match status" value="1"/>
</dbReference>
<organism evidence="16 17">
    <name type="scientific">Crocodylus porosus</name>
    <name type="common">Saltwater crocodile</name>
    <name type="synonym">Estuarine crocodile</name>
    <dbReference type="NCBI Taxonomy" id="8502"/>
    <lineage>
        <taxon>Eukaryota</taxon>
        <taxon>Metazoa</taxon>
        <taxon>Chordata</taxon>
        <taxon>Craniata</taxon>
        <taxon>Vertebrata</taxon>
        <taxon>Euteleostomi</taxon>
        <taxon>Archelosauria</taxon>
        <taxon>Archosauria</taxon>
        <taxon>Crocodylia</taxon>
        <taxon>Longirostres</taxon>
        <taxon>Crocodylidae</taxon>
        <taxon>Crocodylus</taxon>
    </lineage>
</organism>
<keyword evidence="3 9" id="KW-0723">Serine/threonine-protein kinase</keyword>
<dbReference type="GO" id="GO:0005737">
    <property type="term" value="C:cytoplasm"/>
    <property type="evidence" value="ECO:0007669"/>
    <property type="project" value="TreeGrafter"/>
</dbReference>
<evidence type="ECO:0000256" key="11">
    <source>
        <dbReference type="PIRSR" id="PIRSR038172-2"/>
    </source>
</evidence>
<feature type="domain" description="CNH" evidence="15">
    <location>
        <begin position="459"/>
        <end position="755"/>
    </location>
</feature>
<dbReference type="InterPro" id="IPR050629">
    <property type="entry name" value="STE20/SPS1-PAK"/>
</dbReference>
<dbReference type="Pfam" id="PF00069">
    <property type="entry name" value="Pkinase"/>
    <property type="match status" value="1"/>
</dbReference>
<dbReference type="PROSITE" id="PS00107">
    <property type="entry name" value="PROTEIN_KINASE_ATP"/>
    <property type="match status" value="1"/>
</dbReference>
<evidence type="ECO:0000256" key="2">
    <source>
        <dbReference type="ARBA" id="ARBA00008874"/>
    </source>
</evidence>
<dbReference type="EC" id="2.7.11.1" evidence="9"/>
<feature type="binding site" evidence="11">
    <location>
        <begin position="23"/>
        <end position="31"/>
    </location>
    <ligand>
        <name>ATP</name>
        <dbReference type="ChEBI" id="CHEBI:30616"/>
    </ligand>
</feature>
<evidence type="ECO:0000256" key="13">
    <source>
        <dbReference type="SAM" id="MobiDB-lite"/>
    </source>
</evidence>
<evidence type="ECO:0000256" key="12">
    <source>
        <dbReference type="PROSITE-ProRule" id="PRU10141"/>
    </source>
</evidence>
<reference evidence="16" key="2">
    <citation type="submission" date="2025-09" db="UniProtKB">
        <authorList>
            <consortium name="Ensembl"/>
        </authorList>
    </citation>
    <scope>IDENTIFICATION</scope>
</reference>
<dbReference type="Ensembl" id="ENSCPRT00005031005.1">
    <property type="protein sequence ID" value="ENSCPRP00005026530.1"/>
    <property type="gene ID" value="ENSCPRG00005018249.1"/>
</dbReference>
<dbReference type="SUPFAM" id="SSF56112">
    <property type="entry name" value="Protein kinase-like (PK-like)"/>
    <property type="match status" value="1"/>
</dbReference>
<dbReference type="SMART" id="SM00220">
    <property type="entry name" value="S_TKc"/>
    <property type="match status" value="1"/>
</dbReference>
<dbReference type="SMART" id="SM00036">
    <property type="entry name" value="CNH"/>
    <property type="match status" value="1"/>
</dbReference>
<dbReference type="InterPro" id="IPR017441">
    <property type="entry name" value="Protein_kinase_ATP_BS"/>
</dbReference>
<keyword evidence="4" id="KW-0597">Phosphoprotein</keyword>
<evidence type="ECO:0000259" key="15">
    <source>
        <dbReference type="PROSITE" id="PS50219"/>
    </source>
</evidence>
<gene>
    <name evidence="16" type="primary">MAP4K5</name>
</gene>
<feature type="active site" description="Proton acceptor" evidence="10">
    <location>
        <position position="137"/>
    </location>
</feature>
<keyword evidence="7 9" id="KW-0418">Kinase</keyword>
<dbReference type="GO" id="GO:0008349">
    <property type="term" value="F:MAP kinase kinase kinase kinase activity"/>
    <property type="evidence" value="ECO:0007669"/>
    <property type="project" value="InterPro"/>
</dbReference>